<dbReference type="EMBL" id="ML995563">
    <property type="protein sequence ID" value="KAF2135637.1"/>
    <property type="molecule type" value="Genomic_DNA"/>
</dbReference>
<dbReference type="AlphaFoldDB" id="A0A6A6AXZ7"/>
<proteinExistence type="predicted"/>
<gene>
    <name evidence="2" type="ORF">K452DRAFT_293075</name>
</gene>
<organism evidence="2 3">
    <name type="scientific">Aplosporella prunicola CBS 121167</name>
    <dbReference type="NCBI Taxonomy" id="1176127"/>
    <lineage>
        <taxon>Eukaryota</taxon>
        <taxon>Fungi</taxon>
        <taxon>Dikarya</taxon>
        <taxon>Ascomycota</taxon>
        <taxon>Pezizomycotina</taxon>
        <taxon>Dothideomycetes</taxon>
        <taxon>Dothideomycetes incertae sedis</taxon>
        <taxon>Botryosphaeriales</taxon>
        <taxon>Aplosporellaceae</taxon>
        <taxon>Aplosporella</taxon>
    </lineage>
</organism>
<evidence type="ECO:0000256" key="1">
    <source>
        <dbReference type="SAM" id="MobiDB-lite"/>
    </source>
</evidence>
<keyword evidence="3" id="KW-1185">Reference proteome</keyword>
<sequence length="164" mass="18357">MSRSPSQYGPISPRPSEPYTSLLLPYQNAPRYAPLSPHGLPRSPSSSSASSTPHRFLSPPVSPTTVATPPISLVSTATSNSHGCQMCQACMRCSAPVTHETMVNHNKESPITLLGQKIKQCPKTLRMAFVERRDSWRKRSHELKRQRETEEVIEIKPVHWTEQD</sequence>
<dbReference type="GeneID" id="54298992"/>
<evidence type="ECO:0000313" key="2">
    <source>
        <dbReference type="EMBL" id="KAF2135637.1"/>
    </source>
</evidence>
<dbReference type="Proteomes" id="UP000799438">
    <property type="component" value="Unassembled WGS sequence"/>
</dbReference>
<name>A0A6A6AXZ7_9PEZI</name>
<protein>
    <submittedName>
        <fullName evidence="2">Uncharacterized protein</fullName>
    </submittedName>
</protein>
<evidence type="ECO:0000313" key="3">
    <source>
        <dbReference type="Proteomes" id="UP000799438"/>
    </source>
</evidence>
<dbReference type="RefSeq" id="XP_033391355.1">
    <property type="nucleotide sequence ID" value="XM_033541496.1"/>
</dbReference>
<feature type="compositionally biased region" description="Low complexity" evidence="1">
    <location>
        <begin position="34"/>
        <end position="69"/>
    </location>
</feature>
<feature type="region of interest" description="Disordered" evidence="1">
    <location>
        <begin position="1"/>
        <end position="69"/>
    </location>
</feature>
<accession>A0A6A6AXZ7</accession>
<reference evidence="2" key="1">
    <citation type="journal article" date="2020" name="Stud. Mycol.">
        <title>101 Dothideomycetes genomes: a test case for predicting lifestyles and emergence of pathogens.</title>
        <authorList>
            <person name="Haridas S."/>
            <person name="Albert R."/>
            <person name="Binder M."/>
            <person name="Bloem J."/>
            <person name="Labutti K."/>
            <person name="Salamov A."/>
            <person name="Andreopoulos B."/>
            <person name="Baker S."/>
            <person name="Barry K."/>
            <person name="Bills G."/>
            <person name="Bluhm B."/>
            <person name="Cannon C."/>
            <person name="Castanera R."/>
            <person name="Culley D."/>
            <person name="Daum C."/>
            <person name="Ezra D."/>
            <person name="Gonzalez J."/>
            <person name="Henrissat B."/>
            <person name="Kuo A."/>
            <person name="Liang C."/>
            <person name="Lipzen A."/>
            <person name="Lutzoni F."/>
            <person name="Magnuson J."/>
            <person name="Mondo S."/>
            <person name="Nolan M."/>
            <person name="Ohm R."/>
            <person name="Pangilinan J."/>
            <person name="Park H.-J."/>
            <person name="Ramirez L."/>
            <person name="Alfaro M."/>
            <person name="Sun H."/>
            <person name="Tritt A."/>
            <person name="Yoshinaga Y."/>
            <person name="Zwiers L.-H."/>
            <person name="Turgeon B."/>
            <person name="Goodwin S."/>
            <person name="Spatafora J."/>
            <person name="Crous P."/>
            <person name="Grigoriev I."/>
        </authorList>
    </citation>
    <scope>NUCLEOTIDE SEQUENCE</scope>
    <source>
        <strain evidence="2">CBS 121167</strain>
    </source>
</reference>